<organism evidence="2 3">
    <name type="scientific">Oceanibaculum indicum P24</name>
    <dbReference type="NCBI Taxonomy" id="1207063"/>
    <lineage>
        <taxon>Bacteria</taxon>
        <taxon>Pseudomonadati</taxon>
        <taxon>Pseudomonadota</taxon>
        <taxon>Alphaproteobacteria</taxon>
        <taxon>Rhodospirillales</taxon>
        <taxon>Oceanibaculaceae</taxon>
        <taxon>Oceanibaculum</taxon>
    </lineage>
</organism>
<evidence type="ECO:0000313" key="2">
    <source>
        <dbReference type="EMBL" id="EKE78041.1"/>
    </source>
</evidence>
<protein>
    <submittedName>
        <fullName evidence="2">Uncharacterized protein</fullName>
    </submittedName>
</protein>
<evidence type="ECO:0000313" key="3">
    <source>
        <dbReference type="Proteomes" id="UP000006746"/>
    </source>
</evidence>
<sequence>MSRTLSKQFTDTAKPAKPKRRRPSSLSIRVSDEERAILQRKAGKRSIGAYVREKALGDEQAPRRRSVAKPSIDSVLLGKVLGKFGQSEQVTVLFLLLAAAENERVTMGKKDRAALHAACADMREVRALVMGALGLRGEEPSYAKASED</sequence>
<feature type="compositionally biased region" description="Polar residues" evidence="1">
    <location>
        <begin position="1"/>
        <end position="11"/>
    </location>
</feature>
<dbReference type="STRING" id="1207063.P24_03410"/>
<dbReference type="EMBL" id="AMRL01000003">
    <property type="protein sequence ID" value="EKE78041.1"/>
    <property type="molecule type" value="Genomic_DNA"/>
</dbReference>
<dbReference type="AlphaFoldDB" id="K2J4T4"/>
<accession>K2J4T4</accession>
<feature type="region of interest" description="Disordered" evidence="1">
    <location>
        <begin position="1"/>
        <end position="30"/>
    </location>
</feature>
<dbReference type="RefSeq" id="WP_008943298.1">
    <property type="nucleotide sequence ID" value="NZ_AMRL01000003.1"/>
</dbReference>
<dbReference type="Proteomes" id="UP000006746">
    <property type="component" value="Unassembled WGS sequence"/>
</dbReference>
<proteinExistence type="predicted"/>
<evidence type="ECO:0000256" key="1">
    <source>
        <dbReference type="SAM" id="MobiDB-lite"/>
    </source>
</evidence>
<name>K2J4T4_9PROT</name>
<gene>
    <name evidence="2" type="ORF">P24_03410</name>
</gene>
<comment type="caution">
    <text evidence="2">The sequence shown here is derived from an EMBL/GenBank/DDBJ whole genome shotgun (WGS) entry which is preliminary data.</text>
</comment>
<keyword evidence="3" id="KW-1185">Reference proteome</keyword>
<reference evidence="2 3" key="1">
    <citation type="journal article" date="2012" name="J. Bacteriol.">
        <title>Genome Sequence of Oceanibaculum indicum Type Strain P24.</title>
        <authorList>
            <person name="Lai Q."/>
            <person name="Shao Z."/>
        </authorList>
    </citation>
    <scope>NUCLEOTIDE SEQUENCE [LARGE SCALE GENOMIC DNA]</scope>
    <source>
        <strain evidence="2 3">P24</strain>
    </source>
</reference>